<reference evidence="2" key="1">
    <citation type="submission" date="2024-03" db="EMBL/GenBank/DDBJ databases">
        <title>WGS assembly of Saponaria officinalis var. Norfolk2.</title>
        <authorList>
            <person name="Jenkins J."/>
            <person name="Shu S."/>
            <person name="Grimwood J."/>
            <person name="Barry K."/>
            <person name="Goodstein D."/>
            <person name="Schmutz J."/>
            <person name="Leebens-Mack J."/>
            <person name="Osbourn A."/>
        </authorList>
    </citation>
    <scope>NUCLEOTIDE SEQUENCE [LARGE SCALE GENOMIC DNA]</scope>
    <source>
        <strain evidence="2">JIC</strain>
    </source>
</reference>
<name>A0AAW1LK47_SAPOF</name>
<feature type="compositionally biased region" description="Basic and acidic residues" evidence="1">
    <location>
        <begin position="264"/>
        <end position="281"/>
    </location>
</feature>
<dbReference type="Pfam" id="PF13365">
    <property type="entry name" value="Trypsin_2"/>
    <property type="match status" value="1"/>
</dbReference>
<dbReference type="Gene3D" id="2.40.10.10">
    <property type="entry name" value="Trypsin-like serine proteases"/>
    <property type="match status" value="1"/>
</dbReference>
<keyword evidence="3" id="KW-1185">Reference proteome</keyword>
<dbReference type="AlphaFoldDB" id="A0AAW1LK47"/>
<comment type="caution">
    <text evidence="2">The sequence shown here is derived from an EMBL/GenBank/DDBJ whole genome shotgun (WGS) entry which is preliminary data.</text>
</comment>
<evidence type="ECO:0000313" key="3">
    <source>
        <dbReference type="Proteomes" id="UP001443914"/>
    </source>
</evidence>
<protein>
    <submittedName>
        <fullName evidence="2">Uncharacterized protein</fullName>
    </submittedName>
</protein>
<gene>
    <name evidence="2" type="ORF">RND81_04G066100</name>
</gene>
<evidence type="ECO:0000256" key="1">
    <source>
        <dbReference type="SAM" id="MobiDB-lite"/>
    </source>
</evidence>
<dbReference type="InterPro" id="IPR009003">
    <property type="entry name" value="Peptidase_S1_PA"/>
</dbReference>
<dbReference type="Proteomes" id="UP001443914">
    <property type="component" value="Unassembled WGS sequence"/>
</dbReference>
<dbReference type="Gene3D" id="2.40.10.120">
    <property type="match status" value="1"/>
</dbReference>
<accession>A0AAW1LK47</accession>
<dbReference type="EMBL" id="JBDFQZ010000004">
    <property type="protein sequence ID" value="KAK9733403.1"/>
    <property type="molecule type" value="Genomic_DNA"/>
</dbReference>
<dbReference type="InterPro" id="IPR043504">
    <property type="entry name" value="Peptidase_S1_PA_chymotrypsin"/>
</dbReference>
<proteinExistence type="predicted"/>
<sequence length="300" mass="33777">MEVQTDFESDTLLFNRLIPFVWLIEIFGKYTDSKIEKPLELLSGFGVHKSNLIVTYSGSICLDGFCIRAKRVTGNDDFKDCTIVKNWARLHLAVLLVENVAADDNVLEFGVGNLEVGERVFHIGHPLGFEASFLSGEVVFRCRPIDYKFTKETCDHYENSIADQQFSDYRIMGSYFNVRWFKNSMNQGVGVAYNKLKSLHSRIPIVQLNGMMVKSGCYGGPLFNSRGQVVGIMFGGIIGYPIAIHVSVLNKVEITVKKLLEKQESEKAEKKRDLPEDRDTSKGTIPMVKEGRSVSKKTKA</sequence>
<evidence type="ECO:0000313" key="2">
    <source>
        <dbReference type="EMBL" id="KAK9733403.1"/>
    </source>
</evidence>
<dbReference type="SUPFAM" id="SSF50494">
    <property type="entry name" value="Trypsin-like serine proteases"/>
    <property type="match status" value="1"/>
</dbReference>
<feature type="region of interest" description="Disordered" evidence="1">
    <location>
        <begin position="264"/>
        <end position="300"/>
    </location>
</feature>
<organism evidence="2 3">
    <name type="scientific">Saponaria officinalis</name>
    <name type="common">Common soapwort</name>
    <name type="synonym">Lychnis saponaria</name>
    <dbReference type="NCBI Taxonomy" id="3572"/>
    <lineage>
        <taxon>Eukaryota</taxon>
        <taxon>Viridiplantae</taxon>
        <taxon>Streptophyta</taxon>
        <taxon>Embryophyta</taxon>
        <taxon>Tracheophyta</taxon>
        <taxon>Spermatophyta</taxon>
        <taxon>Magnoliopsida</taxon>
        <taxon>eudicotyledons</taxon>
        <taxon>Gunneridae</taxon>
        <taxon>Pentapetalae</taxon>
        <taxon>Caryophyllales</taxon>
        <taxon>Caryophyllaceae</taxon>
        <taxon>Caryophylleae</taxon>
        <taxon>Saponaria</taxon>
    </lineage>
</organism>